<gene>
    <name evidence="1" type="ORF">VNE69_09149</name>
</gene>
<dbReference type="GeneID" id="90542428"/>
<evidence type="ECO:0000313" key="2">
    <source>
        <dbReference type="Proteomes" id="UP001334084"/>
    </source>
</evidence>
<accession>A0AAX4JFM7</accession>
<evidence type="ECO:0000313" key="1">
    <source>
        <dbReference type="EMBL" id="WUR04596.1"/>
    </source>
</evidence>
<dbReference type="RefSeq" id="XP_065330741.1">
    <property type="nucleotide sequence ID" value="XM_065474669.1"/>
</dbReference>
<dbReference type="AlphaFoldDB" id="A0AAX4JFM7"/>
<name>A0AAX4JFM7_9MICR</name>
<dbReference type="Proteomes" id="UP001334084">
    <property type="component" value="Chromosome 9"/>
</dbReference>
<proteinExistence type="predicted"/>
<dbReference type="EMBL" id="CP142734">
    <property type="protein sequence ID" value="WUR04596.1"/>
    <property type="molecule type" value="Genomic_DNA"/>
</dbReference>
<sequence length="90" mass="10694">MNFWRKTVNSPVGEFTGTPVYRQWELICELEKELIQRFSPYLKDMPPDKISLDESEMKKIPKEFHDKITMSAIFEFVRRTNLSEGGFCEE</sequence>
<keyword evidence="2" id="KW-1185">Reference proteome</keyword>
<organism evidence="1 2">
    <name type="scientific">Vairimorpha necatrix</name>
    <dbReference type="NCBI Taxonomy" id="6039"/>
    <lineage>
        <taxon>Eukaryota</taxon>
        <taxon>Fungi</taxon>
        <taxon>Fungi incertae sedis</taxon>
        <taxon>Microsporidia</taxon>
        <taxon>Nosematidae</taxon>
        <taxon>Vairimorpha</taxon>
    </lineage>
</organism>
<dbReference type="KEGG" id="vnx:VNE69_09149"/>
<evidence type="ECO:0008006" key="3">
    <source>
        <dbReference type="Google" id="ProtNLM"/>
    </source>
</evidence>
<protein>
    <recommendedName>
        <fullName evidence="3">Transposase</fullName>
    </recommendedName>
</protein>
<reference evidence="1" key="1">
    <citation type="journal article" date="2024" name="BMC Genomics">
        <title>Functional annotation of a divergent genome using sequence and structure-based similarity.</title>
        <authorList>
            <person name="Svedberg D."/>
            <person name="Winiger R.R."/>
            <person name="Berg A."/>
            <person name="Sharma H."/>
            <person name="Tellgren-Roth C."/>
            <person name="Debrunner-Vossbrinck B.A."/>
            <person name="Vossbrinck C.R."/>
            <person name="Barandun J."/>
        </authorList>
    </citation>
    <scope>NUCLEOTIDE SEQUENCE</scope>
    <source>
        <strain evidence="1">Illinois isolate</strain>
    </source>
</reference>